<evidence type="ECO:0000256" key="4">
    <source>
        <dbReference type="ARBA" id="ARBA00023012"/>
    </source>
</evidence>
<dbReference type="GO" id="GO:0016020">
    <property type="term" value="C:membrane"/>
    <property type="evidence" value="ECO:0007669"/>
    <property type="project" value="InterPro"/>
</dbReference>
<dbReference type="KEGG" id="shi:Shel_00470"/>
<evidence type="ECO:0000256" key="6">
    <source>
        <dbReference type="ARBA" id="ARBA00023125"/>
    </source>
</evidence>
<evidence type="ECO:0000256" key="10">
    <source>
        <dbReference type="SAM" id="Phobius"/>
    </source>
</evidence>
<feature type="transmembrane region" description="Helical" evidence="10">
    <location>
        <begin position="197"/>
        <end position="221"/>
    </location>
</feature>
<dbReference type="InterPro" id="IPR036388">
    <property type="entry name" value="WH-like_DNA-bd_sf"/>
</dbReference>
<gene>
    <name evidence="13" type="ordered locus">Shel_00470</name>
</gene>
<keyword evidence="3 10" id="KW-1133">Transmembrane helix</keyword>
<dbReference type="InterPro" id="IPR016032">
    <property type="entry name" value="Sig_transdc_resp-reg_C-effctor"/>
</dbReference>
<dbReference type="InterPro" id="IPR001867">
    <property type="entry name" value="OmpR/PhoB-type_DNA-bd"/>
</dbReference>
<dbReference type="InterPro" id="IPR021796">
    <property type="entry name" value="Tll0287-like_dom"/>
</dbReference>
<dbReference type="PANTHER" id="PTHR48111">
    <property type="entry name" value="REGULATOR OF RPOS"/>
    <property type="match status" value="1"/>
</dbReference>
<keyword evidence="7" id="KW-0804">Transcription</keyword>
<dbReference type="HOGENOM" id="CLU_650355_0_0_11"/>
<keyword evidence="5" id="KW-0805">Transcription regulation</keyword>
<proteinExistence type="predicted"/>
<evidence type="ECO:0000313" key="13">
    <source>
        <dbReference type="EMBL" id="ACV21122.1"/>
    </source>
</evidence>
<evidence type="ECO:0000256" key="8">
    <source>
        <dbReference type="PROSITE-ProRule" id="PRU01091"/>
    </source>
</evidence>
<dbReference type="Pfam" id="PF11845">
    <property type="entry name" value="Tll0287-like"/>
    <property type="match status" value="1"/>
</dbReference>
<dbReference type="GO" id="GO:0000976">
    <property type="term" value="F:transcription cis-regulatory region binding"/>
    <property type="evidence" value="ECO:0007669"/>
    <property type="project" value="TreeGrafter"/>
</dbReference>
<evidence type="ECO:0000256" key="5">
    <source>
        <dbReference type="ARBA" id="ARBA00023015"/>
    </source>
</evidence>
<keyword evidence="1" id="KW-0597">Phosphoprotein</keyword>
<evidence type="ECO:0000313" key="14">
    <source>
        <dbReference type="Proteomes" id="UP000002026"/>
    </source>
</evidence>
<accession>C7N0P4</accession>
<dbReference type="SUPFAM" id="SSF158472">
    <property type="entry name" value="HAMP domain-like"/>
    <property type="match status" value="1"/>
</dbReference>
<dbReference type="PANTHER" id="PTHR48111:SF1">
    <property type="entry name" value="TWO-COMPONENT RESPONSE REGULATOR ORR33"/>
    <property type="match status" value="1"/>
</dbReference>
<name>C7N0P4_SLAHD</name>
<keyword evidence="2 10" id="KW-0812">Transmembrane</keyword>
<dbReference type="eggNOG" id="COG3850">
    <property type="taxonomic scope" value="Bacteria"/>
</dbReference>
<feature type="domain" description="OmpR/PhoB-type" evidence="12">
    <location>
        <begin position="321"/>
        <end position="420"/>
    </location>
</feature>
<dbReference type="GO" id="GO:0006355">
    <property type="term" value="P:regulation of DNA-templated transcription"/>
    <property type="evidence" value="ECO:0007669"/>
    <property type="project" value="InterPro"/>
</dbReference>
<keyword evidence="10" id="KW-0472">Membrane</keyword>
<keyword evidence="14" id="KW-1185">Reference proteome</keyword>
<feature type="DNA-binding region" description="OmpR/PhoB-type" evidence="8">
    <location>
        <begin position="321"/>
        <end position="420"/>
    </location>
</feature>
<evidence type="ECO:0000259" key="11">
    <source>
        <dbReference type="PROSITE" id="PS50885"/>
    </source>
</evidence>
<feature type="domain" description="HAMP" evidence="11">
    <location>
        <begin position="218"/>
        <end position="271"/>
    </location>
</feature>
<evidence type="ECO:0000256" key="9">
    <source>
        <dbReference type="SAM" id="Coils"/>
    </source>
</evidence>
<dbReference type="GO" id="GO:0032993">
    <property type="term" value="C:protein-DNA complex"/>
    <property type="evidence" value="ECO:0007669"/>
    <property type="project" value="TreeGrafter"/>
</dbReference>
<dbReference type="AlphaFoldDB" id="C7N0P4"/>
<evidence type="ECO:0000259" key="12">
    <source>
        <dbReference type="PROSITE" id="PS51755"/>
    </source>
</evidence>
<keyword evidence="9" id="KW-0175">Coiled coil</keyword>
<dbReference type="GO" id="GO:0005829">
    <property type="term" value="C:cytosol"/>
    <property type="evidence" value="ECO:0007669"/>
    <property type="project" value="TreeGrafter"/>
</dbReference>
<dbReference type="CDD" id="cd00383">
    <property type="entry name" value="trans_reg_C"/>
    <property type="match status" value="1"/>
</dbReference>
<dbReference type="GO" id="GO:0000156">
    <property type="term" value="F:phosphorelay response regulator activity"/>
    <property type="evidence" value="ECO:0007669"/>
    <property type="project" value="TreeGrafter"/>
</dbReference>
<reference evidence="13 14" key="1">
    <citation type="journal article" date="2009" name="Stand. Genomic Sci.">
        <title>Complete genome sequence of Slackia heliotrinireducens type strain (RHS 1).</title>
        <authorList>
            <person name="Pukall R."/>
            <person name="Lapidus A."/>
            <person name="Nolan M."/>
            <person name="Copeland A."/>
            <person name="Glavina Del Rio T."/>
            <person name="Lucas S."/>
            <person name="Chen F."/>
            <person name="Tice H."/>
            <person name="Cheng J.F."/>
            <person name="Chertkov O."/>
            <person name="Bruce D."/>
            <person name="Goodwin L."/>
            <person name="Kuske C."/>
            <person name="Brettin T."/>
            <person name="Detter J.C."/>
            <person name="Han C."/>
            <person name="Pitluck S."/>
            <person name="Pati A."/>
            <person name="Mavrommatis K."/>
            <person name="Ivanova N."/>
            <person name="Ovchinnikova G."/>
            <person name="Chen A."/>
            <person name="Palaniappan K."/>
            <person name="Schneider S."/>
            <person name="Rohde M."/>
            <person name="Chain P."/>
            <person name="D'haeseleer P."/>
            <person name="Goker M."/>
            <person name="Bristow J."/>
            <person name="Eisen J.A."/>
            <person name="Markowitz V."/>
            <person name="Kyrpides N.C."/>
            <person name="Klenk H.P."/>
            <person name="Hugenholtz P."/>
        </authorList>
    </citation>
    <scope>NUCLEOTIDE SEQUENCE [LARGE SCALE GENOMIC DNA]</scope>
    <source>
        <strain evidence="14">ATCC 29202 / DSM 20476 / NCTC 11029 / RHS 1</strain>
    </source>
</reference>
<dbReference type="Pfam" id="PF00486">
    <property type="entry name" value="Trans_reg_C"/>
    <property type="match status" value="1"/>
</dbReference>
<evidence type="ECO:0000256" key="2">
    <source>
        <dbReference type="ARBA" id="ARBA00022692"/>
    </source>
</evidence>
<dbReference type="STRING" id="471855.Shel_00470"/>
<dbReference type="InterPro" id="IPR003660">
    <property type="entry name" value="HAMP_dom"/>
</dbReference>
<dbReference type="SUPFAM" id="SSF46894">
    <property type="entry name" value="C-terminal effector domain of the bipartite response regulators"/>
    <property type="match status" value="1"/>
</dbReference>
<dbReference type="PROSITE" id="PS50885">
    <property type="entry name" value="HAMP"/>
    <property type="match status" value="1"/>
</dbReference>
<evidence type="ECO:0000256" key="1">
    <source>
        <dbReference type="ARBA" id="ARBA00022553"/>
    </source>
</evidence>
<dbReference type="InterPro" id="IPR039420">
    <property type="entry name" value="WalR-like"/>
</dbReference>
<dbReference type="eggNOG" id="COG0745">
    <property type="taxonomic scope" value="Bacteria"/>
</dbReference>
<dbReference type="Proteomes" id="UP000002026">
    <property type="component" value="Chromosome"/>
</dbReference>
<dbReference type="Gene3D" id="1.10.10.10">
    <property type="entry name" value="Winged helix-like DNA-binding domain superfamily/Winged helix DNA-binding domain"/>
    <property type="match status" value="1"/>
</dbReference>
<evidence type="ECO:0000256" key="3">
    <source>
        <dbReference type="ARBA" id="ARBA00022989"/>
    </source>
</evidence>
<organism evidence="13 14">
    <name type="scientific">Slackia heliotrinireducens (strain ATCC 29202 / DSM 20476 / NCTC 11029 / RHS 1)</name>
    <name type="common">Peptococcus heliotrinreducens</name>
    <dbReference type="NCBI Taxonomy" id="471855"/>
    <lineage>
        <taxon>Bacteria</taxon>
        <taxon>Bacillati</taxon>
        <taxon>Actinomycetota</taxon>
        <taxon>Coriobacteriia</taxon>
        <taxon>Eggerthellales</taxon>
        <taxon>Eggerthellaceae</taxon>
        <taxon>Slackia</taxon>
    </lineage>
</organism>
<keyword evidence="4" id="KW-0902">Two-component regulatory system</keyword>
<sequence length="422" mass="46739">MCLAALLVAFSVVGIIGGAVRSHDQSIEAASQKASALADQMDAVWDYIETHQGVVAETDEAATSANGYVCIISAKSVAARFSDMSESTIRYTSLQPRNTDDAPDDFERAAMELFEQDPTVVAYENVDNSTGTDQYRYLRPIRIEQSCLTCHGSPKGELDWLGYTKEGYAVGDLVGAISISEPMDTYYQASWREVGDWLALLLVGLAIATIVMFSVVDVVVLRPVSALSEAMHAFTNGETAHRVDEPRGNDEVAQLGRDFNGMADELEDLYSGLEQRVEQRTAELEGLNATLSDMLTNQQQNLELAVERLREEREAMARRSLEPLNLGEFVFDQAKYTVTKRGESISLTPKEFSILYTLACRAGEVVTQRELVEAAWGEDYTEQMAGLAVYVRRIRKKIEDNPAEPQFLLTVWGEGYTFKTGD</sequence>
<dbReference type="SMART" id="SM00862">
    <property type="entry name" value="Trans_reg_C"/>
    <property type="match status" value="1"/>
</dbReference>
<dbReference type="Gene3D" id="6.10.340.10">
    <property type="match status" value="1"/>
</dbReference>
<dbReference type="EMBL" id="CP001684">
    <property type="protein sequence ID" value="ACV21122.1"/>
    <property type="molecule type" value="Genomic_DNA"/>
</dbReference>
<dbReference type="CDD" id="cd06225">
    <property type="entry name" value="HAMP"/>
    <property type="match status" value="1"/>
</dbReference>
<dbReference type="PROSITE" id="PS51755">
    <property type="entry name" value="OMPR_PHOB"/>
    <property type="match status" value="1"/>
</dbReference>
<dbReference type="Pfam" id="PF00672">
    <property type="entry name" value="HAMP"/>
    <property type="match status" value="1"/>
</dbReference>
<dbReference type="SMART" id="SM00304">
    <property type="entry name" value="HAMP"/>
    <property type="match status" value="1"/>
</dbReference>
<feature type="coiled-coil region" evidence="9">
    <location>
        <begin position="263"/>
        <end position="319"/>
    </location>
</feature>
<keyword evidence="6 8" id="KW-0238">DNA-binding</keyword>
<protein>
    <submittedName>
        <fullName evidence="13">Response regulator with CheY-like receiver domain and winged-helix DNA-binding domain</fullName>
    </submittedName>
</protein>
<evidence type="ECO:0000256" key="7">
    <source>
        <dbReference type="ARBA" id="ARBA00023163"/>
    </source>
</evidence>